<dbReference type="GO" id="GO:0005975">
    <property type="term" value="P:carbohydrate metabolic process"/>
    <property type="evidence" value="ECO:0007669"/>
    <property type="project" value="InterPro"/>
</dbReference>
<evidence type="ECO:0000256" key="2">
    <source>
        <dbReference type="ARBA" id="ARBA00022801"/>
    </source>
</evidence>
<evidence type="ECO:0000256" key="1">
    <source>
        <dbReference type="ARBA" id="ARBA00022729"/>
    </source>
</evidence>
<dbReference type="SUPFAM" id="SSF51445">
    <property type="entry name" value="(Trans)glycosidases"/>
    <property type="match status" value="1"/>
</dbReference>
<dbReference type="FunFam" id="3.10.50.10:FF:000001">
    <property type="entry name" value="Chitinase 3-like 1"/>
    <property type="match status" value="1"/>
</dbReference>
<accession>A0AAD7SDC4</accession>
<dbReference type="InterPro" id="IPR011583">
    <property type="entry name" value="Chitinase_II/V-like_cat"/>
</dbReference>
<dbReference type="Proteomes" id="UP001221898">
    <property type="component" value="Unassembled WGS sequence"/>
</dbReference>
<dbReference type="GO" id="GO:0006032">
    <property type="term" value="P:chitin catabolic process"/>
    <property type="evidence" value="ECO:0007669"/>
    <property type="project" value="UniProtKB-ARBA"/>
</dbReference>
<dbReference type="InterPro" id="IPR001579">
    <property type="entry name" value="Glyco_hydro_18_chit_AS"/>
</dbReference>
<keyword evidence="2" id="KW-0378">Hydrolase</keyword>
<dbReference type="EMBL" id="JAINUG010000078">
    <property type="protein sequence ID" value="KAJ8400203.1"/>
    <property type="molecule type" value="Genomic_DNA"/>
</dbReference>
<keyword evidence="4" id="KW-0326">Glycosidase</keyword>
<dbReference type="InterPro" id="IPR050314">
    <property type="entry name" value="Glycosyl_Hydrlase_18"/>
</dbReference>
<comment type="caution">
    <text evidence="8">The sequence shown here is derived from an EMBL/GenBank/DDBJ whole genome shotgun (WGS) entry which is preliminary data.</text>
</comment>
<evidence type="ECO:0000256" key="3">
    <source>
        <dbReference type="ARBA" id="ARBA00023157"/>
    </source>
</evidence>
<dbReference type="FunFam" id="3.20.20.80:FF:000007">
    <property type="entry name" value="Acidic mammalian chitinase"/>
    <property type="match status" value="1"/>
</dbReference>
<evidence type="ECO:0000259" key="7">
    <source>
        <dbReference type="PROSITE" id="PS51910"/>
    </source>
</evidence>
<dbReference type="InterPro" id="IPR017853">
    <property type="entry name" value="GH"/>
</dbReference>
<dbReference type="InterPro" id="IPR001223">
    <property type="entry name" value="Glyco_hydro18_cat"/>
</dbReference>
<dbReference type="PANTHER" id="PTHR11177">
    <property type="entry name" value="CHITINASE"/>
    <property type="match status" value="1"/>
</dbReference>
<dbReference type="Pfam" id="PF00704">
    <property type="entry name" value="Glyco_hydro_18"/>
    <property type="match status" value="1"/>
</dbReference>
<evidence type="ECO:0000256" key="6">
    <source>
        <dbReference type="SAM" id="MobiDB-lite"/>
    </source>
</evidence>
<comment type="similarity">
    <text evidence="5">Belongs to the glycosyl hydrolase 18 family.</text>
</comment>
<dbReference type="PROSITE" id="PS51910">
    <property type="entry name" value="GH18_2"/>
    <property type="match status" value="1"/>
</dbReference>
<proteinExistence type="inferred from homology"/>
<dbReference type="GO" id="GO:0008061">
    <property type="term" value="F:chitin binding"/>
    <property type="evidence" value="ECO:0007669"/>
    <property type="project" value="InterPro"/>
</dbReference>
<name>A0AAD7SDC4_9TELE</name>
<evidence type="ECO:0000313" key="8">
    <source>
        <dbReference type="EMBL" id="KAJ8400203.1"/>
    </source>
</evidence>
<reference evidence="8" key="1">
    <citation type="journal article" date="2023" name="Science">
        <title>Genome structures resolve the early diversification of teleost fishes.</title>
        <authorList>
            <person name="Parey E."/>
            <person name="Louis A."/>
            <person name="Montfort J."/>
            <person name="Bouchez O."/>
            <person name="Roques C."/>
            <person name="Iampietro C."/>
            <person name="Lluch J."/>
            <person name="Castinel A."/>
            <person name="Donnadieu C."/>
            <person name="Desvignes T."/>
            <person name="Floi Bucao C."/>
            <person name="Jouanno E."/>
            <person name="Wen M."/>
            <person name="Mejri S."/>
            <person name="Dirks R."/>
            <person name="Jansen H."/>
            <person name="Henkel C."/>
            <person name="Chen W.J."/>
            <person name="Zahm M."/>
            <person name="Cabau C."/>
            <person name="Klopp C."/>
            <person name="Thompson A.W."/>
            <person name="Robinson-Rechavi M."/>
            <person name="Braasch I."/>
            <person name="Lecointre G."/>
            <person name="Bobe J."/>
            <person name="Postlethwait J.H."/>
            <person name="Berthelot C."/>
            <person name="Roest Crollius H."/>
            <person name="Guiguen Y."/>
        </authorList>
    </citation>
    <scope>NUCLEOTIDE SEQUENCE</scope>
    <source>
        <strain evidence="8">NC1722</strain>
    </source>
</reference>
<dbReference type="SMART" id="SM00636">
    <property type="entry name" value="Glyco_18"/>
    <property type="match status" value="1"/>
</dbReference>
<dbReference type="AlphaFoldDB" id="A0AAD7SDC4"/>
<sequence length="431" mass="48278">MKAAASKLVCYFTNWSQYRSRPGKYLPENVDPHLCTHLIYAFAGINYANELVTQEWNDKTLYTSFNALKTKFSIMVSTQANRQKFIQSSISFLRTHGFDGLDLDWEYPGSRGSPPEDKKRFTLLCKELLEAYEAESRASGRPKLMVTAAVAAEKRIIDTGYEIAEISKYLDFINVMTFDFHGSWESFTGHHSPLYRGSQDQGHLMSANIDFAMKYWRDQGAPVEKLHLGFATFGRSFTLASADQGLGAPTRGASSAGPYTQEMGSWSYYEICSFLQGTTVQWIEEQKVPYAAKGDQWVGFDNQRSCETKAHYMRDNHFGGVFVWSLDMDDFDGQFCGQGKYPLISQLRTLLNIAKAKKPHNVGEQLIKPACIQIFEKLCSPQVADKLMAIPTVDDEKSIPSVIAGPPQGGTSLKCSKGKETPTPPLQKNSC</sequence>
<keyword evidence="1" id="KW-0732">Signal</keyword>
<organism evidence="8 9">
    <name type="scientific">Aldrovandia affinis</name>
    <dbReference type="NCBI Taxonomy" id="143900"/>
    <lineage>
        <taxon>Eukaryota</taxon>
        <taxon>Metazoa</taxon>
        <taxon>Chordata</taxon>
        <taxon>Craniata</taxon>
        <taxon>Vertebrata</taxon>
        <taxon>Euteleostomi</taxon>
        <taxon>Actinopterygii</taxon>
        <taxon>Neopterygii</taxon>
        <taxon>Teleostei</taxon>
        <taxon>Notacanthiformes</taxon>
        <taxon>Halosauridae</taxon>
        <taxon>Aldrovandia</taxon>
    </lineage>
</organism>
<protein>
    <recommendedName>
        <fullName evidence="7">GH18 domain-containing protein</fullName>
    </recommendedName>
</protein>
<feature type="domain" description="GH18" evidence="7">
    <location>
        <begin position="6"/>
        <end position="354"/>
    </location>
</feature>
<dbReference type="PANTHER" id="PTHR11177:SF248">
    <property type="entry name" value="CHITOTRIOSIDASE-1"/>
    <property type="match status" value="1"/>
</dbReference>
<dbReference type="GO" id="GO:0005576">
    <property type="term" value="C:extracellular region"/>
    <property type="evidence" value="ECO:0007669"/>
    <property type="project" value="TreeGrafter"/>
</dbReference>
<feature type="region of interest" description="Disordered" evidence="6">
    <location>
        <begin position="398"/>
        <end position="431"/>
    </location>
</feature>
<dbReference type="GO" id="GO:0004568">
    <property type="term" value="F:chitinase activity"/>
    <property type="evidence" value="ECO:0007669"/>
    <property type="project" value="UniProtKB-ARBA"/>
</dbReference>
<dbReference type="CDD" id="cd02872">
    <property type="entry name" value="GH18_chitolectin_chitotriosidase"/>
    <property type="match status" value="1"/>
</dbReference>
<dbReference type="SUPFAM" id="SSF54556">
    <property type="entry name" value="Chitinase insertion domain"/>
    <property type="match status" value="1"/>
</dbReference>
<evidence type="ECO:0000256" key="4">
    <source>
        <dbReference type="ARBA" id="ARBA00023295"/>
    </source>
</evidence>
<dbReference type="Gene3D" id="3.20.20.80">
    <property type="entry name" value="Glycosidases"/>
    <property type="match status" value="1"/>
</dbReference>
<dbReference type="Gene3D" id="3.10.50.10">
    <property type="match status" value="1"/>
</dbReference>
<keyword evidence="9" id="KW-1185">Reference proteome</keyword>
<evidence type="ECO:0000313" key="9">
    <source>
        <dbReference type="Proteomes" id="UP001221898"/>
    </source>
</evidence>
<keyword evidence="3" id="KW-1015">Disulfide bond</keyword>
<dbReference type="InterPro" id="IPR029070">
    <property type="entry name" value="Chitinase_insertion_sf"/>
</dbReference>
<evidence type="ECO:0000256" key="5">
    <source>
        <dbReference type="RuleBase" id="RU004453"/>
    </source>
</evidence>
<gene>
    <name evidence="8" type="ORF">AAFF_G00398970</name>
</gene>
<dbReference type="PROSITE" id="PS01095">
    <property type="entry name" value="GH18_1"/>
    <property type="match status" value="1"/>
</dbReference>